<keyword evidence="5" id="KW-0210">Decarboxylase</keyword>
<evidence type="ECO:0000256" key="10">
    <source>
        <dbReference type="ARBA" id="ARBA00023317"/>
    </source>
</evidence>
<dbReference type="InterPro" id="IPR003817">
    <property type="entry name" value="PS_Dcarbxylase"/>
</dbReference>
<dbReference type="Pfam" id="PF02666">
    <property type="entry name" value="PS_Dcarbxylase"/>
    <property type="match status" value="1"/>
</dbReference>
<dbReference type="EMBL" id="SKCS01000146">
    <property type="protein sequence ID" value="TNN15569.1"/>
    <property type="molecule type" value="Genomic_DNA"/>
</dbReference>
<dbReference type="PANTHER" id="PTHR10067:SF6">
    <property type="entry name" value="PHOSPHATIDYLSERINE DECARBOXYLASE PROENZYME, MITOCHONDRIAL"/>
    <property type="match status" value="1"/>
</dbReference>
<comment type="pathway">
    <text evidence="2">Lipid metabolism.</text>
</comment>
<dbReference type="NCBIfam" id="TIGR00163">
    <property type="entry name" value="PS_decarb"/>
    <property type="match status" value="1"/>
</dbReference>
<evidence type="ECO:0000256" key="11">
    <source>
        <dbReference type="ARBA" id="ARBA00024326"/>
    </source>
</evidence>
<dbReference type="InterPro" id="IPR033177">
    <property type="entry name" value="PSD-B"/>
</dbReference>
<accession>A0A4Z2DGI7</accession>
<dbReference type="AlphaFoldDB" id="A0A4Z2DGI7"/>
<evidence type="ECO:0000256" key="8">
    <source>
        <dbReference type="ARBA" id="ARBA00023239"/>
    </source>
</evidence>
<evidence type="ECO:0000256" key="5">
    <source>
        <dbReference type="ARBA" id="ARBA00022793"/>
    </source>
</evidence>
<keyword evidence="9" id="KW-1208">Phospholipid metabolism</keyword>
<evidence type="ECO:0000256" key="2">
    <source>
        <dbReference type="ARBA" id="ARBA00005189"/>
    </source>
</evidence>
<evidence type="ECO:0000313" key="14">
    <source>
        <dbReference type="Proteomes" id="UP000311919"/>
    </source>
</evidence>
<dbReference type="PANTHER" id="PTHR10067">
    <property type="entry name" value="PHOSPHATIDYLSERINE DECARBOXYLASE"/>
    <property type="match status" value="1"/>
</dbReference>
<evidence type="ECO:0000256" key="9">
    <source>
        <dbReference type="ARBA" id="ARBA00023264"/>
    </source>
</evidence>
<comment type="function">
    <text evidence="12">Catalyzes the formation of phosphatidylethanolamine (PtdEtn) from phosphatidylserine (PtdSer). Plays a central role in phospholipid metabolism and in the interorganelle trafficking of phosphatidylserine. May be involved in lipid droplet biogenesis at the endoplasmic reticulum membrane.</text>
</comment>
<proteinExistence type="predicted"/>
<comment type="cofactor">
    <cofactor evidence="1">
        <name>pyruvate</name>
        <dbReference type="ChEBI" id="CHEBI:15361"/>
    </cofactor>
</comment>
<evidence type="ECO:0000256" key="3">
    <source>
        <dbReference type="ARBA" id="ARBA00012243"/>
    </source>
</evidence>
<keyword evidence="4" id="KW-0444">Lipid biosynthesis</keyword>
<dbReference type="GO" id="GO:0006646">
    <property type="term" value="P:phosphatidylethanolamine biosynthetic process"/>
    <property type="evidence" value="ECO:0007669"/>
    <property type="project" value="UniProtKB-UniPathway"/>
</dbReference>
<gene>
    <name evidence="13" type="ORF">EWB00_001207</name>
</gene>
<evidence type="ECO:0000256" key="6">
    <source>
        <dbReference type="ARBA" id="ARBA00023098"/>
    </source>
</evidence>
<organism evidence="13 14">
    <name type="scientific">Schistosoma japonicum</name>
    <name type="common">Blood fluke</name>
    <dbReference type="NCBI Taxonomy" id="6182"/>
    <lineage>
        <taxon>Eukaryota</taxon>
        <taxon>Metazoa</taxon>
        <taxon>Spiralia</taxon>
        <taxon>Lophotrochozoa</taxon>
        <taxon>Platyhelminthes</taxon>
        <taxon>Trematoda</taxon>
        <taxon>Digenea</taxon>
        <taxon>Strigeidida</taxon>
        <taxon>Schistosomatoidea</taxon>
        <taxon>Schistosomatidae</taxon>
        <taxon>Schistosoma</taxon>
    </lineage>
</organism>
<comment type="pathway">
    <text evidence="11">Phospholipid metabolism; phosphatidylethanolamine biosynthesis.</text>
</comment>
<evidence type="ECO:0000256" key="1">
    <source>
        <dbReference type="ARBA" id="ARBA00001928"/>
    </source>
</evidence>
<sequence length="370" mass="42184">MYRFNLPKRLGKLIFRTNNSVLSNGSRKGLKFKLMLGTCGILCGYVGFLLFADSDDTPQYYPGHLTATLFRRVPLNGLSKFWGQLAECHIPVPLRPIVYYSYSRFFHCDLNEVEDPNLKSYPCLSDFFIRKISPDKRPICYSASVVSPVDGEVLHCGPIDQRKAVLEQIKGIRYSLDEFLGPIGSKRSFTRNKSDRTLYQCVVYLAPGDCHRFHSPVEWVPTVRRHFPGRLLSVRPNIAGRLPGLYTINERVVYLGEWDYGLMSFTAVGAFGVGNIHVNIDPKLITNKTDDNPIRFRSSNTSMMINNEYSPPYLEEVLDNRIKVKKGDEFGYFRLGSTIVLIFEAPSNSLKWCIKPGLYAMRRHSVKTVV</sequence>
<evidence type="ECO:0000256" key="7">
    <source>
        <dbReference type="ARBA" id="ARBA00023209"/>
    </source>
</evidence>
<protein>
    <recommendedName>
        <fullName evidence="3">phosphatidylserine decarboxylase</fullName>
        <ecNumber evidence="3">4.1.1.65</ecNumber>
    </recommendedName>
</protein>
<dbReference type="GO" id="GO:0005739">
    <property type="term" value="C:mitochondrion"/>
    <property type="evidence" value="ECO:0007669"/>
    <property type="project" value="TreeGrafter"/>
</dbReference>
<dbReference type="EC" id="4.1.1.65" evidence="3"/>
<dbReference type="GO" id="GO:0004609">
    <property type="term" value="F:phosphatidylserine decarboxylase activity"/>
    <property type="evidence" value="ECO:0007669"/>
    <property type="project" value="UniProtKB-EC"/>
</dbReference>
<keyword evidence="8" id="KW-0456">Lyase</keyword>
<dbReference type="STRING" id="6182.A0A4Z2DGI7"/>
<evidence type="ECO:0000256" key="12">
    <source>
        <dbReference type="ARBA" id="ARBA00045136"/>
    </source>
</evidence>
<keyword evidence="14" id="KW-1185">Reference proteome</keyword>
<keyword evidence="10" id="KW-0670">Pyruvate</keyword>
<dbReference type="UniPathway" id="UPA00558"/>
<dbReference type="Proteomes" id="UP000311919">
    <property type="component" value="Unassembled WGS sequence"/>
</dbReference>
<keyword evidence="6" id="KW-0443">Lipid metabolism</keyword>
<reference evidence="13 14" key="1">
    <citation type="submission" date="2019-03" db="EMBL/GenBank/DDBJ databases">
        <title>An improved genome assembly of the fluke Schistosoma japonicum.</title>
        <authorList>
            <person name="Hu W."/>
            <person name="Luo F."/>
            <person name="Yin M."/>
            <person name="Mo X."/>
            <person name="Sun C."/>
            <person name="Wu Q."/>
            <person name="Zhu B."/>
            <person name="Xiang M."/>
            <person name="Wang J."/>
            <person name="Wang Y."/>
            <person name="Zhang T."/>
            <person name="Xu B."/>
            <person name="Zheng H."/>
            <person name="Feng Z."/>
        </authorList>
    </citation>
    <scope>NUCLEOTIDE SEQUENCE [LARGE SCALE GENOMIC DNA]</scope>
    <source>
        <strain evidence="13">HuSjv2</strain>
        <tissue evidence="13">Worms</tissue>
    </source>
</reference>
<keyword evidence="7" id="KW-0594">Phospholipid biosynthesis</keyword>
<evidence type="ECO:0000313" key="13">
    <source>
        <dbReference type="EMBL" id="TNN15569.1"/>
    </source>
</evidence>
<dbReference type="OrthoDB" id="4330at2759"/>
<evidence type="ECO:0000256" key="4">
    <source>
        <dbReference type="ARBA" id="ARBA00022516"/>
    </source>
</evidence>
<comment type="caution">
    <text evidence="13">The sequence shown here is derived from an EMBL/GenBank/DDBJ whole genome shotgun (WGS) entry which is preliminary data.</text>
</comment>
<name>A0A4Z2DGI7_SCHJA</name>